<keyword evidence="1" id="KW-0472">Membrane</keyword>
<evidence type="ECO:0000256" key="1">
    <source>
        <dbReference type="SAM" id="Phobius"/>
    </source>
</evidence>
<reference evidence="2" key="1">
    <citation type="submission" date="2021-01" db="EMBL/GenBank/DDBJ databases">
        <authorList>
            <person name="Corre E."/>
            <person name="Pelletier E."/>
            <person name="Niang G."/>
            <person name="Scheremetjew M."/>
            <person name="Finn R."/>
            <person name="Kale V."/>
            <person name="Holt S."/>
            <person name="Cochrane G."/>
            <person name="Meng A."/>
            <person name="Brown T."/>
            <person name="Cohen L."/>
        </authorList>
    </citation>
    <scope>NUCLEOTIDE SEQUENCE</scope>
    <source>
        <strain evidence="2">Ras09</strain>
    </source>
</reference>
<feature type="transmembrane region" description="Helical" evidence="1">
    <location>
        <begin position="132"/>
        <end position="154"/>
    </location>
</feature>
<gene>
    <name evidence="2" type="ORF">SRAS04492_LOCUS3738</name>
</gene>
<proteinExistence type="predicted"/>
<accession>A0A7S3CM72</accession>
<keyword evidence="1" id="KW-0812">Transmembrane</keyword>
<dbReference type="AlphaFoldDB" id="A0A7S3CM72"/>
<dbReference type="EMBL" id="HBIA01007244">
    <property type="protein sequence ID" value="CAE0231940.1"/>
    <property type="molecule type" value="Transcribed_RNA"/>
</dbReference>
<evidence type="ECO:0000313" key="2">
    <source>
        <dbReference type="EMBL" id="CAE0231940.1"/>
    </source>
</evidence>
<protein>
    <submittedName>
        <fullName evidence="2">Uncharacterized protein</fullName>
    </submittedName>
</protein>
<name>A0A7S3CM72_9SPIT</name>
<organism evidence="2">
    <name type="scientific">Strombidium rassoulzadegani</name>
    <dbReference type="NCBI Taxonomy" id="1082188"/>
    <lineage>
        <taxon>Eukaryota</taxon>
        <taxon>Sar</taxon>
        <taxon>Alveolata</taxon>
        <taxon>Ciliophora</taxon>
        <taxon>Intramacronucleata</taxon>
        <taxon>Spirotrichea</taxon>
        <taxon>Oligotrichia</taxon>
        <taxon>Strombidiidae</taxon>
        <taxon>Strombidium</taxon>
    </lineage>
</organism>
<keyword evidence="1" id="KW-1133">Transmembrane helix</keyword>
<sequence length="164" mass="18788">MYEKYYKDVSSASEKLSQEQAQFKESLDKKMNKPSLAYYQTFSSSYYKESQEKFDKEIKNFESKISGSLSDCKNYCSDLFFSDGYLTNSGRKYCQELYQRGTGGFQNHKFNRYEHYESASEMGAIELPTTQLLQAFSIPIIVSGLCGFFLVNNAQGKGPKSGRK</sequence>